<dbReference type="EMBL" id="JAUTAN010000001">
    <property type="protein sequence ID" value="MDQ1103796.1"/>
    <property type="molecule type" value="Genomic_DNA"/>
</dbReference>
<name>A0AAJ1U3H1_9ACTN</name>
<comment type="caution">
    <text evidence="2">The sequence shown here is derived from an EMBL/GenBank/DDBJ whole genome shotgun (WGS) entry which is preliminary data.</text>
</comment>
<gene>
    <name evidence="2" type="ORF">QE405_001080</name>
</gene>
<reference evidence="2" key="1">
    <citation type="submission" date="2023-07" db="EMBL/GenBank/DDBJ databases">
        <title>Functional and genomic diversity of the sorghum phyllosphere microbiome.</title>
        <authorList>
            <person name="Shade A."/>
        </authorList>
    </citation>
    <scope>NUCLEOTIDE SEQUENCE</scope>
    <source>
        <strain evidence="2">SORGH_AS_1067</strain>
    </source>
</reference>
<dbReference type="AlphaFoldDB" id="A0AAJ1U3H1"/>
<evidence type="ECO:0000313" key="3">
    <source>
        <dbReference type="Proteomes" id="UP001239215"/>
    </source>
</evidence>
<organism evidence="2 3">
    <name type="scientific">Nocardioides zeae</name>
    <dbReference type="NCBI Taxonomy" id="1457234"/>
    <lineage>
        <taxon>Bacteria</taxon>
        <taxon>Bacillati</taxon>
        <taxon>Actinomycetota</taxon>
        <taxon>Actinomycetes</taxon>
        <taxon>Propionibacteriales</taxon>
        <taxon>Nocardioidaceae</taxon>
        <taxon>Nocardioides</taxon>
    </lineage>
</organism>
<accession>A0AAJ1U3H1</accession>
<evidence type="ECO:0000313" key="2">
    <source>
        <dbReference type="EMBL" id="MDQ1103796.1"/>
    </source>
</evidence>
<protein>
    <submittedName>
        <fullName evidence="2">Uncharacterized protein</fullName>
    </submittedName>
</protein>
<proteinExistence type="predicted"/>
<feature type="compositionally biased region" description="Low complexity" evidence="1">
    <location>
        <begin position="29"/>
        <end position="45"/>
    </location>
</feature>
<dbReference type="Proteomes" id="UP001239215">
    <property type="component" value="Unassembled WGS sequence"/>
</dbReference>
<evidence type="ECO:0000256" key="1">
    <source>
        <dbReference type="SAM" id="MobiDB-lite"/>
    </source>
</evidence>
<feature type="region of interest" description="Disordered" evidence="1">
    <location>
        <begin position="22"/>
        <end position="59"/>
    </location>
</feature>
<dbReference type="PROSITE" id="PS51257">
    <property type="entry name" value="PROKAR_LIPOPROTEIN"/>
    <property type="match status" value="1"/>
</dbReference>
<sequence>MVLVKRTLVALAVAVVALGGCSSSDEDAPAAAEPAAETSSSAPAAEESEEPECSVPDPSEQVVSLRLLAYEFAFARGLSMGSGSAAEQYNVATEALVDAVRGLDTPCTTSDEFELFMANFESLGYRVHLGEPNLEGDFAQVSERMDTWFESMGVEPAANS</sequence>